<dbReference type="AlphaFoldDB" id="A0A1A0H9S8"/>
<feature type="region of interest" description="Disordered" evidence="1">
    <location>
        <begin position="1"/>
        <end position="58"/>
    </location>
</feature>
<comment type="caution">
    <text evidence="2">The sequence shown here is derived from an EMBL/GenBank/DDBJ whole genome shotgun (WGS) entry which is preliminary data.</text>
</comment>
<proteinExistence type="predicted"/>
<evidence type="ECO:0000256" key="1">
    <source>
        <dbReference type="SAM" id="MobiDB-lite"/>
    </source>
</evidence>
<feature type="region of interest" description="Disordered" evidence="1">
    <location>
        <begin position="113"/>
        <end position="133"/>
    </location>
</feature>
<dbReference type="OrthoDB" id="10471842at2759"/>
<gene>
    <name evidence="2" type="ORF">METBIDRAFT_12608</name>
</gene>
<evidence type="ECO:0000313" key="3">
    <source>
        <dbReference type="Proteomes" id="UP000092555"/>
    </source>
</evidence>
<sequence length="210" mass="22638">MVVDLPPNNASHSDKLRAQSKVSPGGSRKAPAPILADSPVLQQKPLCPTDNHNSLSGASTRKSILPAISLGVLPVRRSGSPERRLRIKELELKLPHLGPLGLLDSKHDLSNKRTISHGQGPGPAVPGLASPEKNRKRARFAIADLQMPLEDARIPTSPQIVADSLDRISNTLSATAVALRDIKNTQQAILAEILQLKQSVRKLEKQSEET</sequence>
<dbReference type="EMBL" id="LXTC01000004">
    <property type="protein sequence ID" value="OBA20637.1"/>
    <property type="molecule type" value="Genomic_DNA"/>
</dbReference>
<dbReference type="RefSeq" id="XP_018711159.1">
    <property type="nucleotide sequence ID" value="XM_018854240.1"/>
</dbReference>
<evidence type="ECO:0000313" key="2">
    <source>
        <dbReference type="EMBL" id="OBA20637.1"/>
    </source>
</evidence>
<accession>A0A1A0H9S8</accession>
<name>A0A1A0H9S8_9ASCO</name>
<organism evidence="2 3">
    <name type="scientific">Metschnikowia bicuspidata var. bicuspidata NRRL YB-4993</name>
    <dbReference type="NCBI Taxonomy" id="869754"/>
    <lineage>
        <taxon>Eukaryota</taxon>
        <taxon>Fungi</taxon>
        <taxon>Dikarya</taxon>
        <taxon>Ascomycota</taxon>
        <taxon>Saccharomycotina</taxon>
        <taxon>Pichiomycetes</taxon>
        <taxon>Metschnikowiaceae</taxon>
        <taxon>Metschnikowia</taxon>
    </lineage>
</organism>
<protein>
    <submittedName>
        <fullName evidence="2">Uncharacterized protein</fullName>
    </submittedName>
</protein>
<dbReference type="GeneID" id="30027216"/>
<reference evidence="2 3" key="1">
    <citation type="submission" date="2016-05" db="EMBL/GenBank/DDBJ databases">
        <title>Comparative genomics of biotechnologically important yeasts.</title>
        <authorList>
            <consortium name="DOE Joint Genome Institute"/>
            <person name="Riley R."/>
            <person name="Haridas S."/>
            <person name="Wolfe K.H."/>
            <person name="Lopes M.R."/>
            <person name="Hittinger C.T."/>
            <person name="Goker M."/>
            <person name="Salamov A."/>
            <person name="Wisecaver J."/>
            <person name="Long T.M."/>
            <person name="Aerts A.L."/>
            <person name="Barry K."/>
            <person name="Choi C."/>
            <person name="Clum A."/>
            <person name="Coughlan A.Y."/>
            <person name="Deshpande S."/>
            <person name="Douglass A.P."/>
            <person name="Hanson S.J."/>
            <person name="Klenk H.-P."/>
            <person name="LaButti K."/>
            <person name="Lapidus A."/>
            <person name="Lindquist E."/>
            <person name="Lipzen A."/>
            <person name="Meier-kolthoff J.P."/>
            <person name="Ohm R.A."/>
            <person name="Otillar R.P."/>
            <person name="Pangilinan J."/>
            <person name="Peng Y."/>
            <person name="Rokas A."/>
            <person name="Rosa C.A."/>
            <person name="Scheuner C."/>
            <person name="Sibirny A.A."/>
            <person name="Slot J.C."/>
            <person name="Stielow J.B."/>
            <person name="Sun H."/>
            <person name="Kurtzman C.P."/>
            <person name="Blackwell M."/>
            <person name="Grigoriev I.V."/>
            <person name="Jeffries T.W."/>
        </authorList>
    </citation>
    <scope>NUCLEOTIDE SEQUENCE [LARGE SCALE GENOMIC DNA]</scope>
    <source>
        <strain evidence="2 3">NRRL YB-4993</strain>
    </source>
</reference>
<keyword evidence="3" id="KW-1185">Reference proteome</keyword>
<dbReference type="Proteomes" id="UP000092555">
    <property type="component" value="Unassembled WGS sequence"/>
</dbReference>